<dbReference type="GO" id="GO:0019748">
    <property type="term" value="P:secondary metabolic process"/>
    <property type="evidence" value="ECO:0007669"/>
    <property type="project" value="TreeGrafter"/>
</dbReference>
<evidence type="ECO:0000313" key="3">
    <source>
        <dbReference type="EMBL" id="KPG02421.1"/>
    </source>
</evidence>
<keyword evidence="6" id="KW-1185">Reference proteome</keyword>
<dbReference type="GO" id="GO:0016831">
    <property type="term" value="F:carboxy-lyase activity"/>
    <property type="evidence" value="ECO:0007669"/>
    <property type="project" value="InterPro"/>
</dbReference>
<gene>
    <name evidence="3" type="ORF">AN908_27825</name>
    <name evidence="4" type="ORF">AN912_29255</name>
</gene>
<organism evidence="3 5">
    <name type="scientific">Mycobacteroides immunogenum</name>
    <dbReference type="NCBI Taxonomy" id="83262"/>
    <lineage>
        <taxon>Bacteria</taxon>
        <taxon>Bacillati</taxon>
        <taxon>Actinomycetota</taxon>
        <taxon>Actinomycetes</taxon>
        <taxon>Mycobacteriales</taxon>
        <taxon>Mycobacteriaceae</taxon>
        <taxon>Mycobacteroides</taxon>
    </lineage>
</organism>
<evidence type="ECO:0000313" key="4">
    <source>
        <dbReference type="EMBL" id="KPG21935.1"/>
    </source>
</evidence>
<dbReference type="PANTHER" id="PTHR21240">
    <property type="entry name" value="2-AMINO-3-CARBOXYLMUCONATE-6-SEMIALDEHYDE DECARBOXYLASE"/>
    <property type="match status" value="1"/>
</dbReference>
<dbReference type="SUPFAM" id="SSF51556">
    <property type="entry name" value="Metallo-dependent hydrolases"/>
    <property type="match status" value="1"/>
</dbReference>
<protein>
    <recommendedName>
        <fullName evidence="2">Amidohydrolase-related domain-containing protein</fullName>
    </recommendedName>
</protein>
<evidence type="ECO:0000259" key="2">
    <source>
        <dbReference type="Pfam" id="PF04909"/>
    </source>
</evidence>
<dbReference type="KEGG" id="miz:BAB75_13940"/>
<dbReference type="Pfam" id="PF04909">
    <property type="entry name" value="Amidohydro_2"/>
    <property type="match status" value="1"/>
</dbReference>
<dbReference type="InterPro" id="IPR032466">
    <property type="entry name" value="Metal_Hydrolase"/>
</dbReference>
<dbReference type="EMBL" id="LJFO01000030">
    <property type="protein sequence ID" value="KPG02421.1"/>
    <property type="molecule type" value="Genomic_DNA"/>
</dbReference>
<evidence type="ECO:0000313" key="5">
    <source>
        <dbReference type="Proteomes" id="UP000037843"/>
    </source>
</evidence>
<dbReference type="InterPro" id="IPR006680">
    <property type="entry name" value="Amidohydro-rel"/>
</dbReference>
<dbReference type="Gene3D" id="3.20.20.140">
    <property type="entry name" value="Metal-dependent hydrolases"/>
    <property type="match status" value="1"/>
</dbReference>
<dbReference type="RefSeq" id="WP_043080529.1">
    <property type="nucleotide sequence ID" value="NZ_CP011530.1"/>
</dbReference>
<keyword evidence="1" id="KW-0456">Lyase</keyword>
<feature type="domain" description="Amidohydrolase-related" evidence="2">
    <location>
        <begin position="43"/>
        <end position="330"/>
    </location>
</feature>
<dbReference type="GO" id="GO:0016787">
    <property type="term" value="F:hydrolase activity"/>
    <property type="evidence" value="ECO:0007669"/>
    <property type="project" value="InterPro"/>
</dbReference>
<sequence length="346" mass="37803">MLPKIALEEAFYYAHDATGSLSDDPAYVATSQGLEPDWFRPVWDRLLEIGPERIAAMDTANVRYSILSHNAPGIQGITDTAVAVSLAAEVNDYLAESISAYPDRFGAFAQLPTIDPARAASELQRAVNQLGFRGAMINGYTGLGDDKAIYLDEDINEPLWSTLQELKVPLYIHPRPMAGDVCALRGHPEIVGATWAFAPETATHLLRIIFSGVLDRFPDVQIIVGHLGEGLPALLGRIQHYFNANPFGHSLQRPLSEYFYSNIHITTSGNFNDQALISAILSVGADNILFSVDYPFADPEVAGPWLDTAPISEKDRRKIAYGNAERLLGLPASNVASNNENDTQSH</sequence>
<dbReference type="GeneID" id="45764967"/>
<dbReference type="GO" id="GO:0005829">
    <property type="term" value="C:cytosol"/>
    <property type="evidence" value="ECO:0007669"/>
    <property type="project" value="TreeGrafter"/>
</dbReference>
<dbReference type="OrthoDB" id="8673173at2"/>
<reference evidence="5 6" key="1">
    <citation type="submission" date="2015-09" db="EMBL/GenBank/DDBJ databases">
        <title>Genome Sequences of Mycobacterium immunogenum Isolates, Recuperated from a Chloraminated Drinking Water Distribution System Simulator Subjected to Episodes of Nitrification.</title>
        <authorList>
            <person name="Gomez-Alvarez V."/>
            <person name="Revetta R.P."/>
        </authorList>
    </citation>
    <scope>NUCLEOTIDE SEQUENCE [LARGE SCALE GENOMIC DNA]</scope>
    <source>
        <strain evidence="3 5">H008</strain>
        <strain evidence="4 6">H076</strain>
    </source>
</reference>
<dbReference type="PANTHER" id="PTHR21240:SF30">
    <property type="entry name" value="AMIDOHYDROLASE-RELATED DOMAIN-CONTAINING PROTEIN-RELATED"/>
    <property type="match status" value="1"/>
</dbReference>
<name>A0A7V8RU78_9MYCO</name>
<dbReference type="AlphaFoldDB" id="A0A7V8RU78"/>
<evidence type="ECO:0000313" key="6">
    <source>
        <dbReference type="Proteomes" id="UP000037962"/>
    </source>
</evidence>
<accession>A0A7V8RU78</accession>
<evidence type="ECO:0000256" key="1">
    <source>
        <dbReference type="ARBA" id="ARBA00023239"/>
    </source>
</evidence>
<dbReference type="InterPro" id="IPR032465">
    <property type="entry name" value="ACMSD"/>
</dbReference>
<dbReference type="EMBL" id="LJFS01000070">
    <property type="protein sequence ID" value="KPG21935.1"/>
    <property type="molecule type" value="Genomic_DNA"/>
</dbReference>
<dbReference type="Proteomes" id="UP000037843">
    <property type="component" value="Unassembled WGS sequence"/>
</dbReference>
<comment type="caution">
    <text evidence="3">The sequence shown here is derived from an EMBL/GenBank/DDBJ whole genome shotgun (WGS) entry which is preliminary data.</text>
</comment>
<proteinExistence type="predicted"/>
<dbReference type="Proteomes" id="UP000037962">
    <property type="component" value="Unassembled WGS sequence"/>
</dbReference>